<dbReference type="Pfam" id="PF00730">
    <property type="entry name" value="HhH-GPD"/>
    <property type="match status" value="1"/>
</dbReference>
<dbReference type="GO" id="GO:0035485">
    <property type="term" value="F:adenine/guanine mispair binding"/>
    <property type="evidence" value="ECO:0007669"/>
    <property type="project" value="TreeGrafter"/>
</dbReference>
<evidence type="ECO:0000256" key="2">
    <source>
        <dbReference type="ARBA" id="ARBA00002933"/>
    </source>
</evidence>
<dbReference type="GO" id="GO:0034039">
    <property type="term" value="F:8-oxo-7,8-dihydroguanine DNA N-glycosylase activity"/>
    <property type="evidence" value="ECO:0007669"/>
    <property type="project" value="TreeGrafter"/>
</dbReference>
<dbReference type="InterPro" id="IPR023170">
    <property type="entry name" value="HhH_base_excis_C"/>
</dbReference>
<dbReference type="InterPro" id="IPR044298">
    <property type="entry name" value="MIG/MutY"/>
</dbReference>
<keyword evidence="13 14" id="KW-0326">Glycosidase</keyword>
<dbReference type="EMBL" id="FO117578">
    <property type="protein sequence ID" value="CCF99386.1"/>
    <property type="molecule type" value="Genomic_DNA"/>
</dbReference>
<accession>H6REC5</accession>
<keyword evidence="9 16" id="KW-0378">Hydrolase</keyword>
<dbReference type="InterPro" id="IPR003265">
    <property type="entry name" value="HhH-GPD_domain"/>
</dbReference>
<evidence type="ECO:0000256" key="8">
    <source>
        <dbReference type="ARBA" id="ARBA00022763"/>
    </source>
</evidence>
<evidence type="ECO:0000256" key="10">
    <source>
        <dbReference type="ARBA" id="ARBA00023004"/>
    </source>
</evidence>
<gene>
    <name evidence="16" type="ORF">VIS_S3BCA70016</name>
</gene>
<dbReference type="CDD" id="cd03431">
    <property type="entry name" value="NUDIX_DNA_Glycosylase_C-MutY"/>
    <property type="match status" value="1"/>
</dbReference>
<evidence type="ECO:0000256" key="1">
    <source>
        <dbReference type="ARBA" id="ARBA00000843"/>
    </source>
</evidence>
<dbReference type="Pfam" id="PF10576">
    <property type="entry name" value="EndIII_4Fe-2S"/>
    <property type="match status" value="1"/>
</dbReference>
<keyword evidence="8 14" id="KW-0227">DNA damage</keyword>
<dbReference type="EC" id="3.2.2.31" evidence="4 14"/>
<comment type="similarity">
    <text evidence="3 14">Belongs to the Nth/MutY family.</text>
</comment>
<dbReference type="Pfam" id="PF14815">
    <property type="entry name" value="NUDIX_4"/>
    <property type="match status" value="1"/>
</dbReference>
<evidence type="ECO:0000256" key="13">
    <source>
        <dbReference type="ARBA" id="ARBA00023295"/>
    </source>
</evidence>
<dbReference type="GO" id="GO:0006284">
    <property type="term" value="P:base-excision repair"/>
    <property type="evidence" value="ECO:0007669"/>
    <property type="project" value="UniProtKB-UniRule"/>
</dbReference>
<feature type="domain" description="HhH-GPD" evidence="15">
    <location>
        <begin position="27"/>
        <end position="178"/>
    </location>
</feature>
<dbReference type="GO" id="GO:0000701">
    <property type="term" value="F:purine-specific mismatch base pair DNA N-glycosylase activity"/>
    <property type="evidence" value="ECO:0007669"/>
    <property type="project" value="UniProtKB-EC"/>
</dbReference>
<reference evidence="16" key="2">
    <citation type="submission" date="2012-02" db="EMBL/GenBank/DDBJ databases">
        <authorList>
            <person name="Genoscope - CEA"/>
        </authorList>
    </citation>
    <scope>NUCLEOTIDE SEQUENCE</scope>
</reference>
<dbReference type="Pfam" id="PF00633">
    <property type="entry name" value="HHH"/>
    <property type="match status" value="1"/>
</dbReference>
<dbReference type="Gene3D" id="1.10.340.30">
    <property type="entry name" value="Hypothetical protein, domain 2"/>
    <property type="match status" value="1"/>
</dbReference>
<keyword evidence="7" id="KW-0479">Metal-binding</keyword>
<reference evidence="16" key="1">
    <citation type="journal article" date="2012" name="Environ. Microbiol.">
        <title>Genomic content of uncultured Bacteroidetes from contrasting oceanic provinces in the North Atlantic Ocean.</title>
        <authorList>
            <person name="Gomez-Pereira P.R."/>
            <person name="Schuler M."/>
            <person name="Fuchs B.M."/>
            <person name="Bennke C."/>
            <person name="Teeling H."/>
            <person name="Waldmann J."/>
            <person name="Richter M."/>
            <person name="Barbe V."/>
            <person name="Bataille E."/>
            <person name="Glockner F.O."/>
            <person name="Amann R."/>
        </authorList>
    </citation>
    <scope>NUCLEOTIDE SEQUENCE</scope>
</reference>
<dbReference type="GO" id="GO:0051539">
    <property type="term" value="F:4 iron, 4 sulfur cluster binding"/>
    <property type="evidence" value="ECO:0007669"/>
    <property type="project" value="UniProtKB-UniRule"/>
</dbReference>
<evidence type="ECO:0000256" key="9">
    <source>
        <dbReference type="ARBA" id="ARBA00022801"/>
    </source>
</evidence>
<dbReference type="SMART" id="SM00478">
    <property type="entry name" value="ENDO3c"/>
    <property type="match status" value="1"/>
</dbReference>
<dbReference type="SUPFAM" id="SSF48150">
    <property type="entry name" value="DNA-glycosylase"/>
    <property type="match status" value="1"/>
</dbReference>
<evidence type="ECO:0000256" key="4">
    <source>
        <dbReference type="ARBA" id="ARBA00012045"/>
    </source>
</evidence>
<comment type="catalytic activity">
    <reaction evidence="1 14">
        <text>Hydrolyzes free adenine bases from 7,8-dihydro-8-oxoguanine:adenine mismatched double-stranded DNA, leaving an apurinic site.</text>
        <dbReference type="EC" id="3.2.2.31"/>
    </reaction>
</comment>
<dbReference type="GO" id="GO:0032357">
    <property type="term" value="F:oxidized purine DNA binding"/>
    <property type="evidence" value="ECO:0007669"/>
    <property type="project" value="TreeGrafter"/>
</dbReference>
<evidence type="ECO:0000256" key="14">
    <source>
        <dbReference type="RuleBase" id="RU365096"/>
    </source>
</evidence>
<dbReference type="InterPro" id="IPR005760">
    <property type="entry name" value="A/G_AdeGlyc_MutY"/>
</dbReference>
<evidence type="ECO:0000256" key="11">
    <source>
        <dbReference type="ARBA" id="ARBA00023014"/>
    </source>
</evidence>
<evidence type="ECO:0000256" key="3">
    <source>
        <dbReference type="ARBA" id="ARBA00008343"/>
    </source>
</evidence>
<evidence type="ECO:0000256" key="7">
    <source>
        <dbReference type="ARBA" id="ARBA00022723"/>
    </source>
</evidence>
<dbReference type="Gene3D" id="1.10.1670.10">
    <property type="entry name" value="Helix-hairpin-Helix base-excision DNA repair enzymes (C-terminal)"/>
    <property type="match status" value="1"/>
</dbReference>
<dbReference type="InterPro" id="IPR015797">
    <property type="entry name" value="NUDIX_hydrolase-like_dom_sf"/>
</dbReference>
<dbReference type="GO" id="GO:0006298">
    <property type="term" value="P:mismatch repair"/>
    <property type="evidence" value="ECO:0007669"/>
    <property type="project" value="TreeGrafter"/>
</dbReference>
<dbReference type="AlphaFoldDB" id="H6REC5"/>
<organism evidence="16">
    <name type="scientific">uncultured Flavobacteriia bacterium</name>
    <dbReference type="NCBI Taxonomy" id="212695"/>
    <lineage>
        <taxon>Bacteria</taxon>
        <taxon>Pseudomonadati</taxon>
        <taxon>Bacteroidota</taxon>
        <taxon>Flavobacteriia</taxon>
        <taxon>environmental samples</taxon>
    </lineage>
</organism>
<dbReference type="InterPro" id="IPR000445">
    <property type="entry name" value="HhH_motif"/>
</dbReference>
<evidence type="ECO:0000256" key="6">
    <source>
        <dbReference type="ARBA" id="ARBA00022485"/>
    </source>
</evidence>
<dbReference type="SUPFAM" id="SSF55811">
    <property type="entry name" value="Nudix"/>
    <property type="match status" value="1"/>
</dbReference>
<dbReference type="InterPro" id="IPR011257">
    <property type="entry name" value="DNA_glycosylase"/>
</dbReference>
<dbReference type="InterPro" id="IPR029119">
    <property type="entry name" value="MutY_C"/>
</dbReference>
<dbReference type="NCBIfam" id="TIGR01084">
    <property type="entry name" value="mutY"/>
    <property type="match status" value="1"/>
</dbReference>
<proteinExistence type="inferred from homology"/>
<name>H6REC5_9BACT</name>
<sequence>MWYLAHKRDLPWRTTAIPYYIWLSEIILQQTRVEQGLPYYQAFVTEYPTVENLANASEEQVLKLWQGLGYYSRARNLHATAKYVSNELNGVFPISYKELIKLKGVGDYTASAIASICFNEATAVVDGNVYRALARYFGIFTPINTSLGIKEFKNLAQQLIDVDNPGNHNQALMEFGARQCKPQNPNCDICIFNDSCIALQQKNISILPVKLKKTKVKNIYFNYIVLISKNKKTFLQKRIGKGIWQNLYEFPLIETEKDFNISELNSLHIFQDISRKFEIKSLVLYNELPILHKLSHRNIYTRFWIAETSINNDEAISISQIESYPVPKLIGNFITTFFKLKEYGQKQKK</sequence>
<evidence type="ECO:0000256" key="12">
    <source>
        <dbReference type="ARBA" id="ARBA00023204"/>
    </source>
</evidence>
<dbReference type="PANTHER" id="PTHR42944:SF1">
    <property type="entry name" value="ADENINE DNA GLYCOSYLASE"/>
    <property type="match status" value="1"/>
</dbReference>
<keyword evidence="11" id="KW-0411">Iron-sulfur</keyword>
<dbReference type="CDD" id="cd00056">
    <property type="entry name" value="ENDO3c"/>
    <property type="match status" value="1"/>
</dbReference>
<keyword evidence="10 14" id="KW-0408">Iron</keyword>
<dbReference type="PANTHER" id="PTHR42944">
    <property type="entry name" value="ADENINE DNA GLYCOSYLASE"/>
    <property type="match status" value="1"/>
</dbReference>
<dbReference type="FunFam" id="1.10.340.30:FF:000002">
    <property type="entry name" value="Adenine DNA glycosylase"/>
    <property type="match status" value="1"/>
</dbReference>
<keyword evidence="6" id="KW-0004">4Fe-4S</keyword>
<evidence type="ECO:0000313" key="16">
    <source>
        <dbReference type="EMBL" id="CCF99386.1"/>
    </source>
</evidence>
<evidence type="ECO:0000259" key="15">
    <source>
        <dbReference type="SMART" id="SM00478"/>
    </source>
</evidence>
<comment type="cofactor">
    <cofactor evidence="14">
        <name>[4Fe-4S] cluster</name>
        <dbReference type="ChEBI" id="CHEBI:49883"/>
    </cofactor>
    <text evidence="14">Binds 1 [4Fe-4S] cluster.</text>
</comment>
<keyword evidence="12" id="KW-0234">DNA repair</keyword>
<dbReference type="InterPro" id="IPR003651">
    <property type="entry name" value="Endonuclease3_FeS-loop_motif"/>
</dbReference>
<dbReference type="Gene3D" id="3.90.79.10">
    <property type="entry name" value="Nucleoside Triphosphate Pyrophosphohydrolase"/>
    <property type="match status" value="1"/>
</dbReference>
<protein>
    <recommendedName>
        <fullName evidence="5 14">Adenine DNA glycosylase</fullName>
        <ecNumber evidence="4 14">3.2.2.31</ecNumber>
    </recommendedName>
</protein>
<dbReference type="GO" id="GO:0046872">
    <property type="term" value="F:metal ion binding"/>
    <property type="evidence" value="ECO:0007669"/>
    <property type="project" value="UniProtKB-UniRule"/>
</dbReference>
<evidence type="ECO:0000256" key="5">
    <source>
        <dbReference type="ARBA" id="ARBA00022023"/>
    </source>
</evidence>
<comment type="function">
    <text evidence="2">Adenine glycosylase active on G-A mispairs. MutY also corrects error-prone DNA synthesis past GO lesions which are due to the oxidatively damaged form of guanine: 7,8-dihydro-8-oxoguanine (8-oxo-dGTP).</text>
</comment>